<evidence type="ECO:0000256" key="2">
    <source>
        <dbReference type="ARBA" id="ARBA00022490"/>
    </source>
</evidence>
<dbReference type="AlphaFoldDB" id="A0A504YEU1"/>
<evidence type="ECO:0000256" key="4">
    <source>
        <dbReference type="SAM" id="MobiDB-lite"/>
    </source>
</evidence>
<protein>
    <recommendedName>
        <fullName evidence="5">PDZ domain-containing protein</fullName>
    </recommendedName>
</protein>
<name>A0A504YEU1_FASGI</name>
<dbReference type="OrthoDB" id="300641at2759"/>
<feature type="compositionally biased region" description="Low complexity" evidence="4">
    <location>
        <begin position="540"/>
        <end position="555"/>
    </location>
</feature>
<dbReference type="InterPro" id="IPR050604">
    <property type="entry name" value="PDZ-LIM_domain"/>
</dbReference>
<evidence type="ECO:0000256" key="1">
    <source>
        <dbReference type="ARBA" id="ARBA00004496"/>
    </source>
</evidence>
<dbReference type="SMART" id="SM00228">
    <property type="entry name" value="PDZ"/>
    <property type="match status" value="1"/>
</dbReference>
<dbReference type="GO" id="GO:0005912">
    <property type="term" value="C:adherens junction"/>
    <property type="evidence" value="ECO:0007669"/>
    <property type="project" value="TreeGrafter"/>
</dbReference>
<evidence type="ECO:0000256" key="3">
    <source>
        <dbReference type="ARBA" id="ARBA00023038"/>
    </source>
</evidence>
<dbReference type="Proteomes" id="UP000316759">
    <property type="component" value="Unassembled WGS sequence"/>
</dbReference>
<dbReference type="InterPro" id="IPR036034">
    <property type="entry name" value="PDZ_sf"/>
</dbReference>
<feature type="region of interest" description="Disordered" evidence="4">
    <location>
        <begin position="535"/>
        <end position="654"/>
    </location>
</feature>
<feature type="domain" description="PDZ" evidence="5">
    <location>
        <begin position="12"/>
        <end position="85"/>
    </location>
</feature>
<comment type="subcellular location">
    <subcellularLocation>
        <location evidence="1">Cytoplasm</location>
    </subcellularLocation>
</comment>
<gene>
    <name evidence="6" type="ORF">FGIG_00315</name>
</gene>
<keyword evidence="3" id="KW-0479">Metal-binding</keyword>
<evidence type="ECO:0000313" key="6">
    <source>
        <dbReference type="EMBL" id="TPP58815.1"/>
    </source>
</evidence>
<reference evidence="6 7" key="1">
    <citation type="submission" date="2019-04" db="EMBL/GenBank/DDBJ databases">
        <title>Annotation for the trematode Fasciola gigantica.</title>
        <authorList>
            <person name="Choi Y.-J."/>
        </authorList>
    </citation>
    <scope>NUCLEOTIDE SEQUENCE [LARGE SCALE GENOMIC DNA]</scope>
    <source>
        <strain evidence="6">Uganda_cow_1</strain>
    </source>
</reference>
<organism evidence="6 7">
    <name type="scientific">Fasciola gigantica</name>
    <name type="common">Giant liver fluke</name>
    <dbReference type="NCBI Taxonomy" id="46835"/>
    <lineage>
        <taxon>Eukaryota</taxon>
        <taxon>Metazoa</taxon>
        <taxon>Spiralia</taxon>
        <taxon>Lophotrochozoa</taxon>
        <taxon>Platyhelminthes</taxon>
        <taxon>Trematoda</taxon>
        <taxon>Digenea</taxon>
        <taxon>Plagiorchiida</taxon>
        <taxon>Echinostomata</taxon>
        <taxon>Echinostomatoidea</taxon>
        <taxon>Fasciolidae</taxon>
        <taxon>Fasciola</taxon>
    </lineage>
</organism>
<dbReference type="EMBL" id="SUNJ01011505">
    <property type="protein sequence ID" value="TPP58815.1"/>
    <property type="molecule type" value="Genomic_DNA"/>
</dbReference>
<dbReference type="GO" id="GO:0031941">
    <property type="term" value="C:filamentous actin"/>
    <property type="evidence" value="ECO:0007669"/>
    <property type="project" value="TreeGrafter"/>
</dbReference>
<dbReference type="GO" id="GO:0005737">
    <property type="term" value="C:cytoplasm"/>
    <property type="evidence" value="ECO:0007669"/>
    <property type="project" value="UniProtKB-SubCell"/>
</dbReference>
<comment type="caution">
    <text evidence="6">The sequence shown here is derived from an EMBL/GenBank/DDBJ whole genome shotgun (WGS) entry which is preliminary data.</text>
</comment>
<dbReference type="SUPFAM" id="SSF50156">
    <property type="entry name" value="PDZ domain-like"/>
    <property type="match status" value="1"/>
</dbReference>
<dbReference type="GO" id="GO:0030036">
    <property type="term" value="P:actin cytoskeleton organization"/>
    <property type="evidence" value="ECO:0007669"/>
    <property type="project" value="TreeGrafter"/>
</dbReference>
<feature type="compositionally biased region" description="Polar residues" evidence="4">
    <location>
        <begin position="637"/>
        <end position="646"/>
    </location>
</feature>
<accession>A0A504YEU1</accession>
<dbReference type="Pfam" id="PF00595">
    <property type="entry name" value="PDZ"/>
    <property type="match status" value="1"/>
</dbReference>
<evidence type="ECO:0000313" key="7">
    <source>
        <dbReference type="Proteomes" id="UP000316759"/>
    </source>
</evidence>
<dbReference type="Gene3D" id="2.30.42.10">
    <property type="match status" value="1"/>
</dbReference>
<proteinExistence type="predicted"/>
<feature type="region of interest" description="Disordered" evidence="4">
    <location>
        <begin position="405"/>
        <end position="476"/>
    </location>
</feature>
<evidence type="ECO:0000259" key="5">
    <source>
        <dbReference type="PROSITE" id="PS50106"/>
    </source>
</evidence>
<dbReference type="GO" id="GO:0003779">
    <property type="term" value="F:actin binding"/>
    <property type="evidence" value="ECO:0007669"/>
    <property type="project" value="TreeGrafter"/>
</dbReference>
<dbReference type="GO" id="GO:0061061">
    <property type="term" value="P:muscle structure development"/>
    <property type="evidence" value="ECO:0007669"/>
    <property type="project" value="TreeGrafter"/>
</dbReference>
<dbReference type="InterPro" id="IPR001478">
    <property type="entry name" value="PDZ"/>
</dbReference>
<keyword evidence="2" id="KW-0963">Cytoplasm</keyword>
<dbReference type="PROSITE" id="PS50106">
    <property type="entry name" value="PDZ"/>
    <property type="match status" value="1"/>
</dbReference>
<dbReference type="PANTHER" id="PTHR24214:SF38">
    <property type="entry name" value="PDZ AND LIM DOMAIN PROTEIN ZASP-RELATED"/>
    <property type="match status" value="1"/>
</dbReference>
<dbReference type="PANTHER" id="PTHR24214">
    <property type="entry name" value="PDZ AND LIM DOMAIN PROTEIN ZASP"/>
    <property type="match status" value="1"/>
</dbReference>
<dbReference type="GO" id="GO:0001725">
    <property type="term" value="C:stress fiber"/>
    <property type="evidence" value="ECO:0007669"/>
    <property type="project" value="TreeGrafter"/>
</dbReference>
<keyword evidence="7" id="KW-1185">Reference proteome</keyword>
<dbReference type="GO" id="GO:0051371">
    <property type="term" value="F:muscle alpha-actinin binding"/>
    <property type="evidence" value="ECO:0007669"/>
    <property type="project" value="TreeGrafter"/>
</dbReference>
<keyword evidence="3" id="KW-0440">LIM domain</keyword>
<feature type="region of interest" description="Disordered" evidence="4">
    <location>
        <begin position="311"/>
        <end position="351"/>
    </location>
</feature>
<keyword evidence="3" id="KW-0862">Zinc</keyword>
<sequence>MTYVERQLLLRNGPPWGFRLTEDFMEGLLVSKIRRKSPAEMAGLCEGDHVLAINGFDALDMSHARAVQIIDSAALTLDIIVGRYERQQRMETIYLDNQSLRSRQIPQELTTTELQLFWEKEMPLRPQRSKIPPPERKPVVIPASTPATVKTMPVNVPQSPAPPPQPTVFYVAPPQRRPSPPRTEKVIIPQDPEVTSVSVKKLMKEFDVPPIAPELRKSDRNCVWFFELFATEKNYADSSFYSDPNKYYPTIEEQIEMARKVADSLQDPENLFSKGVNMFEKQRLRADKHVREGPEPEPDPMAEATAEDLEHMIPPVPPPPPPPPPPSFPGLQPVNKPTYPIPPPPALLPGQPKTVQEFLEKIKAFPTSSPSDMDPQKCFDIASALYTSDSRGAKMFAKRHARAKRWDAEATETGEGPVRVRSPPTPVVQPMMAMAPGPTTHEQLKSKLSSRLPAKNAPSNFTGPGQTTNRTGVPLQTIQPMPWQDSISSQSKTNFSLAANNENFSLPKPTLVLDGAMPKPFGQMDSGLQTPCRSLGGNLTSVYGSSTTSLSSATSECGLQSQSGWRPVKFKIAAAEPVEEPKEDRPTTPEPQIGKQPEPKPQPVIESESNVTEVTRMSMNSDDGKQQVEETNKNQLREASTASETPVASEEEAE</sequence>
<feature type="compositionally biased region" description="Polar residues" evidence="4">
    <location>
        <begin position="457"/>
        <end position="476"/>
    </location>
</feature>
<feature type="compositionally biased region" description="Basic and acidic residues" evidence="4">
    <location>
        <begin position="622"/>
        <end position="636"/>
    </location>
</feature>
<feature type="compositionally biased region" description="Pro residues" evidence="4">
    <location>
        <begin position="314"/>
        <end position="328"/>
    </location>
</feature>
<feature type="compositionally biased region" description="Polar residues" evidence="4">
    <location>
        <begin position="607"/>
        <end position="621"/>
    </location>
</feature>